<proteinExistence type="predicted"/>
<sequence>MRILELSENRKVEFRFVWDSMVKSSVLKGGGVRRGVLHSMGRGISPDTWGHVVHGVQDMAPRRAYVRRNAGNDNVELEVSQVMVDNFGGASDSCRIPSRFSSIVSSHDGPS</sequence>
<name>A0AAF0PPS8_SOLVR</name>
<evidence type="ECO:0000313" key="2">
    <source>
        <dbReference type="Proteomes" id="UP001234989"/>
    </source>
</evidence>
<dbReference type="AlphaFoldDB" id="A0AAF0PPS8"/>
<accession>A0AAF0PPS8</accession>
<reference evidence="1" key="1">
    <citation type="submission" date="2023-08" db="EMBL/GenBank/DDBJ databases">
        <title>A de novo genome assembly of Solanum verrucosum Schlechtendal, a Mexican diploid species geographically isolated from the other diploid A-genome species in potato relatives.</title>
        <authorList>
            <person name="Hosaka K."/>
        </authorList>
    </citation>
    <scope>NUCLEOTIDE SEQUENCE</scope>
    <source>
        <tissue evidence="1">Young leaves</tissue>
    </source>
</reference>
<evidence type="ECO:0000313" key="1">
    <source>
        <dbReference type="EMBL" id="WMV08371.1"/>
    </source>
</evidence>
<gene>
    <name evidence="1" type="ORF">MTR67_001756</name>
</gene>
<keyword evidence="2" id="KW-1185">Reference proteome</keyword>
<organism evidence="1 2">
    <name type="scientific">Solanum verrucosum</name>
    <dbReference type="NCBI Taxonomy" id="315347"/>
    <lineage>
        <taxon>Eukaryota</taxon>
        <taxon>Viridiplantae</taxon>
        <taxon>Streptophyta</taxon>
        <taxon>Embryophyta</taxon>
        <taxon>Tracheophyta</taxon>
        <taxon>Spermatophyta</taxon>
        <taxon>Magnoliopsida</taxon>
        <taxon>eudicotyledons</taxon>
        <taxon>Gunneridae</taxon>
        <taxon>Pentapetalae</taxon>
        <taxon>asterids</taxon>
        <taxon>lamiids</taxon>
        <taxon>Solanales</taxon>
        <taxon>Solanaceae</taxon>
        <taxon>Solanoideae</taxon>
        <taxon>Solaneae</taxon>
        <taxon>Solanum</taxon>
    </lineage>
</organism>
<dbReference type="Proteomes" id="UP001234989">
    <property type="component" value="Chromosome 1"/>
</dbReference>
<protein>
    <submittedName>
        <fullName evidence="1">Uncharacterized protein</fullName>
    </submittedName>
</protein>
<dbReference type="EMBL" id="CP133612">
    <property type="protein sequence ID" value="WMV08371.1"/>
    <property type="molecule type" value="Genomic_DNA"/>
</dbReference>